<sequence length="152" mass="16252">MRRIALCLALILMPGTAFAGGWVAEMQEDEGGPVMTAFVTGPADGDFKPELRMTCSTDGVALRYLMTGDAGSPGSEADFLFENESTQATLHMAYEDMDGAFAAYFPKTDPVIALLKIGSDVFVSESTGNYPAQSFPLQGSSKAIDKLFKSCR</sequence>
<name>A0A933KZR4_9HYPH</name>
<keyword evidence="1" id="KW-0732">Signal</keyword>
<feature type="chain" id="PRO_5038094855" evidence="1">
    <location>
        <begin position="20"/>
        <end position="152"/>
    </location>
</feature>
<comment type="caution">
    <text evidence="2">The sequence shown here is derived from an EMBL/GenBank/DDBJ whole genome shotgun (WGS) entry which is preliminary data.</text>
</comment>
<feature type="signal peptide" evidence="1">
    <location>
        <begin position="1"/>
        <end position="19"/>
    </location>
</feature>
<organism evidence="2 3">
    <name type="scientific">Devosia nanyangense</name>
    <dbReference type="NCBI Taxonomy" id="1228055"/>
    <lineage>
        <taxon>Bacteria</taxon>
        <taxon>Pseudomonadati</taxon>
        <taxon>Pseudomonadota</taxon>
        <taxon>Alphaproteobacteria</taxon>
        <taxon>Hyphomicrobiales</taxon>
        <taxon>Devosiaceae</taxon>
        <taxon>Devosia</taxon>
    </lineage>
</organism>
<dbReference type="AlphaFoldDB" id="A0A933KZR4"/>
<evidence type="ECO:0000313" key="3">
    <source>
        <dbReference type="Proteomes" id="UP000782610"/>
    </source>
</evidence>
<reference evidence="2" key="1">
    <citation type="submission" date="2020-07" db="EMBL/GenBank/DDBJ databases">
        <title>Huge and variable diversity of episymbiotic CPR bacteria and DPANN archaea in groundwater ecosystems.</title>
        <authorList>
            <person name="He C.Y."/>
            <person name="Keren R."/>
            <person name="Whittaker M."/>
            <person name="Farag I.F."/>
            <person name="Doudna J."/>
            <person name="Cate J.H.D."/>
            <person name="Banfield J.F."/>
        </authorList>
    </citation>
    <scope>NUCLEOTIDE SEQUENCE</scope>
    <source>
        <strain evidence="2">NC_groundwater_1586_Pr3_B-0.1um_66_15</strain>
    </source>
</reference>
<evidence type="ECO:0000256" key="1">
    <source>
        <dbReference type="SAM" id="SignalP"/>
    </source>
</evidence>
<accession>A0A933KZR4</accession>
<evidence type="ECO:0000313" key="2">
    <source>
        <dbReference type="EMBL" id="MBI4920487.1"/>
    </source>
</evidence>
<gene>
    <name evidence="2" type="ORF">HY834_01960</name>
</gene>
<protein>
    <submittedName>
        <fullName evidence="2">Uncharacterized protein</fullName>
    </submittedName>
</protein>
<dbReference type="Proteomes" id="UP000782610">
    <property type="component" value="Unassembled WGS sequence"/>
</dbReference>
<dbReference type="EMBL" id="JACRAF010000005">
    <property type="protein sequence ID" value="MBI4920487.1"/>
    <property type="molecule type" value="Genomic_DNA"/>
</dbReference>
<proteinExistence type="predicted"/>